<dbReference type="EMBL" id="GBXM01022768">
    <property type="protein sequence ID" value="JAH85809.1"/>
    <property type="molecule type" value="Transcribed_RNA"/>
</dbReference>
<protein>
    <submittedName>
        <fullName evidence="1">Uncharacterized protein</fullName>
    </submittedName>
</protein>
<sequence>MLVFFLLHNFLNNHMHYIYGWKFTPGEKKKEKRKKIFRITSP</sequence>
<name>A0A0E9W613_ANGAN</name>
<organism evidence="1">
    <name type="scientific">Anguilla anguilla</name>
    <name type="common">European freshwater eel</name>
    <name type="synonym">Muraena anguilla</name>
    <dbReference type="NCBI Taxonomy" id="7936"/>
    <lineage>
        <taxon>Eukaryota</taxon>
        <taxon>Metazoa</taxon>
        <taxon>Chordata</taxon>
        <taxon>Craniata</taxon>
        <taxon>Vertebrata</taxon>
        <taxon>Euteleostomi</taxon>
        <taxon>Actinopterygii</taxon>
        <taxon>Neopterygii</taxon>
        <taxon>Teleostei</taxon>
        <taxon>Anguilliformes</taxon>
        <taxon>Anguillidae</taxon>
        <taxon>Anguilla</taxon>
    </lineage>
</organism>
<reference evidence="1" key="1">
    <citation type="submission" date="2014-11" db="EMBL/GenBank/DDBJ databases">
        <authorList>
            <person name="Amaro Gonzalez C."/>
        </authorList>
    </citation>
    <scope>NUCLEOTIDE SEQUENCE</scope>
</reference>
<accession>A0A0E9W613</accession>
<proteinExistence type="predicted"/>
<evidence type="ECO:0000313" key="1">
    <source>
        <dbReference type="EMBL" id="JAH85809.1"/>
    </source>
</evidence>
<dbReference type="AlphaFoldDB" id="A0A0E9W613"/>
<reference evidence="1" key="2">
    <citation type="journal article" date="2015" name="Fish Shellfish Immunol.">
        <title>Early steps in the European eel (Anguilla anguilla)-Vibrio vulnificus interaction in the gills: Role of the RtxA13 toxin.</title>
        <authorList>
            <person name="Callol A."/>
            <person name="Pajuelo D."/>
            <person name="Ebbesson L."/>
            <person name="Teles M."/>
            <person name="MacKenzie S."/>
            <person name="Amaro C."/>
        </authorList>
    </citation>
    <scope>NUCLEOTIDE SEQUENCE</scope>
</reference>